<keyword evidence="1" id="KW-0472">Membrane</keyword>
<feature type="transmembrane region" description="Helical" evidence="1">
    <location>
        <begin position="181"/>
        <end position="203"/>
    </location>
</feature>
<dbReference type="AlphaFoldDB" id="A0A7C2ZRT0"/>
<dbReference type="Pfam" id="PF13231">
    <property type="entry name" value="PMT_2"/>
    <property type="match status" value="1"/>
</dbReference>
<proteinExistence type="predicted"/>
<reference evidence="3" key="1">
    <citation type="journal article" date="2020" name="mSystems">
        <title>Genome- and Community-Level Interaction Insights into Carbon Utilization and Element Cycling Functions of Hydrothermarchaeota in Hydrothermal Sediment.</title>
        <authorList>
            <person name="Zhou Z."/>
            <person name="Liu Y."/>
            <person name="Xu W."/>
            <person name="Pan J."/>
            <person name="Luo Z.H."/>
            <person name="Li M."/>
        </authorList>
    </citation>
    <scope>NUCLEOTIDE SEQUENCE [LARGE SCALE GENOMIC DNA]</scope>
    <source>
        <strain evidence="3">SpSt-16</strain>
    </source>
</reference>
<feature type="transmembrane region" description="Helical" evidence="1">
    <location>
        <begin position="375"/>
        <end position="396"/>
    </location>
</feature>
<feature type="transmembrane region" description="Helical" evidence="1">
    <location>
        <begin position="302"/>
        <end position="324"/>
    </location>
</feature>
<feature type="transmembrane region" description="Helical" evidence="1">
    <location>
        <begin position="433"/>
        <end position="451"/>
    </location>
</feature>
<dbReference type="InterPro" id="IPR038731">
    <property type="entry name" value="RgtA/B/C-like"/>
</dbReference>
<feature type="domain" description="Glycosyltransferase RgtA/B/C/D-like" evidence="2">
    <location>
        <begin position="161"/>
        <end position="312"/>
    </location>
</feature>
<feature type="transmembrane region" description="Helical" evidence="1">
    <location>
        <begin position="231"/>
        <end position="250"/>
    </location>
</feature>
<keyword evidence="1" id="KW-1133">Transmembrane helix</keyword>
<evidence type="ECO:0000259" key="2">
    <source>
        <dbReference type="Pfam" id="PF13231"/>
    </source>
</evidence>
<evidence type="ECO:0000313" key="3">
    <source>
        <dbReference type="EMBL" id="HEW53077.1"/>
    </source>
</evidence>
<evidence type="ECO:0000256" key="1">
    <source>
        <dbReference type="SAM" id="Phobius"/>
    </source>
</evidence>
<dbReference type="EMBL" id="DSGT01000008">
    <property type="protein sequence ID" value="HEW53077.1"/>
    <property type="molecule type" value="Genomic_DNA"/>
</dbReference>
<gene>
    <name evidence="3" type="ORF">ENO77_02760</name>
</gene>
<sequence>MERPKLGAATIALLVFITVWAAYLYYEAARDLESRELSGFPRNKGYVSDEVWYVNSARNILRKIFGLTPRVDSPRATIILATFDDLVEAKAYASAYNIKILADETFFPNILKDEKKYAIYVESSSYENIEKFAKNFNAVDVVYGWILGDAKEVYSYMNLEHPPTAKYIIALTMFLMGDRPLFWRTPSIVMGITVVIMTFFLVYEITKRPDLGLVAATATAVDPMTRVMSSVAMLDIYVAAFSMIVLYLGVKGRLKEAAILTGLASTLKFSVLFSAIPLVFIYMNRRFKENRRALDVLGDSVLYVMVIALSFVFFQLLLSTPIILKRGISTWLDESLFGSIQWHLSIKCVGDCAPSSAPWEWFLGINSFPIYASPAIYAQGFVPGYITALVLMVFTLPAMTKESPVRTAWYLLTGVFLGYLTLWLLGGKTQYSFYAIHLTPLVYSYLVIQLLELLHREKLVELIKTWETILLSFARIVLSLFR</sequence>
<protein>
    <recommendedName>
        <fullName evidence="2">Glycosyltransferase RgtA/B/C/D-like domain-containing protein</fullName>
    </recommendedName>
</protein>
<feature type="transmembrane region" description="Helical" evidence="1">
    <location>
        <begin position="257"/>
        <end position="282"/>
    </location>
</feature>
<organism evidence="3">
    <name type="scientific">Ignisphaera aggregans</name>
    <dbReference type="NCBI Taxonomy" id="334771"/>
    <lineage>
        <taxon>Archaea</taxon>
        <taxon>Thermoproteota</taxon>
        <taxon>Thermoprotei</taxon>
        <taxon>Desulfurococcales</taxon>
        <taxon>Desulfurococcaceae</taxon>
        <taxon>Ignisphaera</taxon>
    </lineage>
</organism>
<feature type="transmembrane region" description="Helical" evidence="1">
    <location>
        <begin position="6"/>
        <end position="26"/>
    </location>
</feature>
<comment type="caution">
    <text evidence="3">The sequence shown here is derived from an EMBL/GenBank/DDBJ whole genome shotgun (WGS) entry which is preliminary data.</text>
</comment>
<name>A0A7C2ZRT0_9CREN</name>
<feature type="transmembrane region" description="Helical" evidence="1">
    <location>
        <begin position="408"/>
        <end position="426"/>
    </location>
</feature>
<keyword evidence="1" id="KW-0812">Transmembrane</keyword>
<accession>A0A7C2ZRT0</accession>